<organism evidence="1">
    <name type="scientific">Salmonella enterica</name>
    <name type="common">Salmonella choleraesuis</name>
    <dbReference type="NCBI Taxonomy" id="28901"/>
    <lineage>
        <taxon>Bacteria</taxon>
        <taxon>Pseudomonadati</taxon>
        <taxon>Pseudomonadota</taxon>
        <taxon>Gammaproteobacteria</taxon>
        <taxon>Enterobacterales</taxon>
        <taxon>Enterobacteriaceae</taxon>
        <taxon>Salmonella</taxon>
    </lineage>
</organism>
<dbReference type="Proteomes" id="UP000885256">
    <property type="component" value="Unassembled WGS sequence"/>
</dbReference>
<reference evidence="1" key="1">
    <citation type="submission" date="2018-08" db="EMBL/GenBank/DDBJ databases">
        <title>Whole genome sequencing of Salmonella enterica serotype newport.</title>
        <authorList>
            <person name="Bell R."/>
        </authorList>
    </citation>
    <scope>NUCLEOTIDE SEQUENCE [LARGE SCALE GENOMIC DNA]</scope>
    <source>
        <strain evidence="1">CFSAN048053</strain>
    </source>
</reference>
<sequence>MKLCGKVDVLSRGFSPIIPRCFPVQKTGIKKPAVTGWFFEDFWSAREDLNLRPPTPHICDKLGLYQRFSFCE</sequence>
<dbReference type="AlphaFoldDB" id="A0A3T8G5S1"/>
<proteinExistence type="predicted"/>
<accession>A0A3T8G5S1</accession>
<gene>
    <name evidence="1" type="ORF">A7D45_18530</name>
</gene>
<comment type="caution">
    <text evidence="1">The sequence shown here is derived from an EMBL/GenBank/DDBJ whole genome shotgun (WGS) entry which is preliminary data.</text>
</comment>
<protein>
    <submittedName>
        <fullName evidence="1">Uncharacterized protein</fullName>
    </submittedName>
</protein>
<name>A0A3T8G5S1_SALER</name>
<evidence type="ECO:0000313" key="1">
    <source>
        <dbReference type="EMBL" id="RIP25942.1"/>
    </source>
</evidence>
<dbReference type="EMBL" id="QWJL01000018">
    <property type="protein sequence ID" value="RIP25942.1"/>
    <property type="molecule type" value="Genomic_DNA"/>
</dbReference>